<dbReference type="Gene3D" id="1.10.1130.10">
    <property type="entry name" value="Flavocytochrome C3, Chain A"/>
    <property type="match status" value="1"/>
</dbReference>
<feature type="domain" description="Cytochrome c-552/4" evidence="2">
    <location>
        <begin position="68"/>
        <end position="149"/>
    </location>
</feature>
<reference evidence="3 4" key="1">
    <citation type="journal article" date="2013" name="BMC Microbiol.">
        <title>Identification of the type II cytochrome c maturation pathway in anammox bacteria by comparative genomics.</title>
        <authorList>
            <person name="Ferousi C."/>
            <person name="Speth D.R."/>
            <person name="Reimann J."/>
            <person name="Op den Camp H.J."/>
            <person name="Allen J.W."/>
            <person name="Keltjens J.T."/>
            <person name="Jetten M.S."/>
        </authorList>
    </citation>
    <scope>NUCLEOTIDE SEQUENCE [LARGE SCALE GENOMIC DNA]</scope>
    <source>
        <strain evidence="3">RU1</strain>
    </source>
</reference>
<dbReference type="InterPro" id="IPR036280">
    <property type="entry name" value="Multihaem_cyt_sf"/>
</dbReference>
<organism evidence="3 4">
    <name type="scientific">Candidatus Brocadia fulgida</name>
    <dbReference type="NCBI Taxonomy" id="380242"/>
    <lineage>
        <taxon>Bacteria</taxon>
        <taxon>Pseudomonadati</taxon>
        <taxon>Planctomycetota</taxon>
        <taxon>Candidatus Brocadiia</taxon>
        <taxon>Candidatus Brocadiales</taxon>
        <taxon>Candidatus Brocadiaceae</taxon>
        <taxon>Candidatus Brocadia</taxon>
    </lineage>
</organism>
<dbReference type="AlphaFoldDB" id="A0A0M2UTK7"/>
<evidence type="ECO:0000313" key="4">
    <source>
        <dbReference type="Proteomes" id="UP000034954"/>
    </source>
</evidence>
<keyword evidence="1" id="KW-0732">Signal</keyword>
<dbReference type="InterPro" id="IPR023155">
    <property type="entry name" value="Cyt_c-552/4"/>
</dbReference>
<name>A0A0M2UTK7_9BACT</name>
<evidence type="ECO:0000259" key="2">
    <source>
        <dbReference type="Pfam" id="PF13435"/>
    </source>
</evidence>
<protein>
    <submittedName>
        <fullName evidence="3">Heme protein</fullName>
    </submittedName>
</protein>
<evidence type="ECO:0000313" key="3">
    <source>
        <dbReference type="EMBL" id="KKO19403.1"/>
    </source>
</evidence>
<sequence>MRLNVKFTLSFLAGLFLVTLNVAYASDPREWSPTRKLPETKRPNNILDLPITIPGDVRASQFFSPISCGACHPEIYKMWSGSTHANAWRNPLFQALYQLGKKTAVGESEKKNIESCVRCHVPIGHSSGDENLPSPDDEKGGVICDFCHSVKATSGIGNAPYILSPGNAAAMEGGTKYGPFDDCPETIHQSKFSELHTRSEFCGGCHDVSHAGNAILIEQTYTEWEQSPYNTGDPKTSVHCQDCHMRQRPGFPSTGSTERPDNPGFASPEIMGGKKRPHIWTHYFVGGSTNPVSLPSGADINKQLATDRLKNAATLELSLAPGYKKGDVLNFDVIIKNTGAGHYLPTGLTELRQMWLSVSITDAEGKQLYQSGKVNEKGVIDPNTSVYHTVFGDKDGKPTLHVWSATQILSDNRVPPKGQKTESFTCLIPQDAKSPLRLTAVLNYRSAPQEVVDALLGDKSVKFPIVDMAEISKEISL</sequence>
<feature type="signal peptide" evidence="1">
    <location>
        <begin position="1"/>
        <end position="25"/>
    </location>
</feature>
<dbReference type="Proteomes" id="UP000034954">
    <property type="component" value="Unassembled WGS sequence"/>
</dbReference>
<feature type="chain" id="PRO_5005643999" evidence="1">
    <location>
        <begin position="26"/>
        <end position="477"/>
    </location>
</feature>
<proteinExistence type="predicted"/>
<accession>A0A0M2UTK7</accession>
<keyword evidence="4" id="KW-1185">Reference proteome</keyword>
<comment type="caution">
    <text evidence="3">The sequence shown here is derived from an EMBL/GenBank/DDBJ whole genome shotgun (WGS) entry which is preliminary data.</text>
</comment>
<dbReference type="EMBL" id="LAQJ01000194">
    <property type="protein sequence ID" value="KKO19403.1"/>
    <property type="molecule type" value="Genomic_DNA"/>
</dbReference>
<evidence type="ECO:0000256" key="1">
    <source>
        <dbReference type="SAM" id="SignalP"/>
    </source>
</evidence>
<dbReference type="SUPFAM" id="SSF48695">
    <property type="entry name" value="Multiheme cytochromes"/>
    <property type="match status" value="1"/>
</dbReference>
<gene>
    <name evidence="3" type="ORF">BROFUL_01865</name>
</gene>
<dbReference type="Pfam" id="PF13435">
    <property type="entry name" value="Cytochrome_C554"/>
    <property type="match status" value="1"/>
</dbReference>